<proteinExistence type="predicted"/>
<gene>
    <name evidence="1" type="ORF">N7541_003889</name>
</gene>
<dbReference type="AlphaFoldDB" id="A0A9W9RP10"/>
<keyword evidence="2" id="KW-1185">Reference proteome</keyword>
<dbReference type="Proteomes" id="UP001148299">
    <property type="component" value="Unassembled WGS sequence"/>
</dbReference>
<protein>
    <submittedName>
        <fullName evidence="1">Uncharacterized protein</fullName>
    </submittedName>
</protein>
<organism evidence="1 2">
    <name type="scientific">Penicillium brevicompactum</name>
    <dbReference type="NCBI Taxonomy" id="5074"/>
    <lineage>
        <taxon>Eukaryota</taxon>
        <taxon>Fungi</taxon>
        <taxon>Dikarya</taxon>
        <taxon>Ascomycota</taxon>
        <taxon>Pezizomycotina</taxon>
        <taxon>Eurotiomycetes</taxon>
        <taxon>Eurotiomycetidae</taxon>
        <taxon>Eurotiales</taxon>
        <taxon>Aspergillaceae</taxon>
        <taxon>Penicillium</taxon>
    </lineage>
</organism>
<reference evidence="1" key="1">
    <citation type="submission" date="2022-12" db="EMBL/GenBank/DDBJ databases">
        <authorList>
            <person name="Petersen C."/>
        </authorList>
    </citation>
    <scope>NUCLEOTIDE SEQUENCE</scope>
    <source>
        <strain evidence="1">IBT 35675</strain>
    </source>
</reference>
<accession>A0A9W9RP10</accession>
<evidence type="ECO:0000313" key="1">
    <source>
        <dbReference type="EMBL" id="KAJ5363045.1"/>
    </source>
</evidence>
<evidence type="ECO:0000313" key="2">
    <source>
        <dbReference type="Proteomes" id="UP001148299"/>
    </source>
</evidence>
<dbReference type="EMBL" id="JAPZBR010000002">
    <property type="protein sequence ID" value="KAJ5363045.1"/>
    <property type="molecule type" value="Genomic_DNA"/>
</dbReference>
<reference evidence="1" key="2">
    <citation type="journal article" date="2023" name="IMA Fungus">
        <title>Comparative genomic study of the Penicillium genus elucidates a diverse pangenome and 15 lateral gene transfer events.</title>
        <authorList>
            <person name="Petersen C."/>
            <person name="Sorensen T."/>
            <person name="Nielsen M.R."/>
            <person name="Sondergaard T.E."/>
            <person name="Sorensen J.L."/>
            <person name="Fitzpatrick D.A."/>
            <person name="Frisvad J.C."/>
            <person name="Nielsen K.L."/>
        </authorList>
    </citation>
    <scope>NUCLEOTIDE SEQUENCE</scope>
    <source>
        <strain evidence="1">IBT 35675</strain>
    </source>
</reference>
<name>A0A9W9RP10_PENBR</name>
<sequence length="110" mass="11838">MNMNYDLPAQRSGHVVGGQVVCARHPGYQKMRQGAPQKKKGYRIVCKNVQIVETSAGAVPAAIRWEGVCSVVNETAEFEFSGHQSDRATEGELVALDVTVQHQCPSAAGV</sequence>
<comment type="caution">
    <text evidence="1">The sequence shown here is derived from an EMBL/GenBank/DDBJ whole genome shotgun (WGS) entry which is preliminary data.</text>
</comment>